<organism evidence="2 3">
    <name type="scientific">Corynebacterium kutscheri</name>
    <dbReference type="NCBI Taxonomy" id="35755"/>
    <lineage>
        <taxon>Bacteria</taxon>
        <taxon>Bacillati</taxon>
        <taxon>Actinomycetota</taxon>
        <taxon>Actinomycetes</taxon>
        <taxon>Mycobacteriales</taxon>
        <taxon>Corynebacteriaceae</taxon>
        <taxon>Corynebacterium</taxon>
    </lineage>
</organism>
<gene>
    <name evidence="2" type="ORF">NCTC949_01107</name>
</gene>
<keyword evidence="1" id="KW-1133">Transmembrane helix</keyword>
<keyword evidence="1" id="KW-0812">Transmembrane</keyword>
<evidence type="ECO:0000256" key="1">
    <source>
        <dbReference type="SAM" id="Phobius"/>
    </source>
</evidence>
<accession>A0AB38VWT4</accession>
<feature type="transmembrane region" description="Helical" evidence="1">
    <location>
        <begin position="90"/>
        <end position="108"/>
    </location>
</feature>
<feature type="transmembrane region" description="Helical" evidence="1">
    <location>
        <begin position="64"/>
        <end position="81"/>
    </location>
</feature>
<sequence>MRMYVLAIGHSLMECGRLRVSMEGLIALALRRRQRLFPVSMAVKYVKQGIGQMVESKTAHPVKVAFLLIALITVWIATPFINDRSGYWEMAYWVCVAFIPTVGLVFAFRWQSLILGVASILTFLAWPILLCFGEKRLQPVKRKLWGALQHY</sequence>
<dbReference type="AlphaFoldDB" id="A0AB38VWT4"/>
<feature type="transmembrane region" description="Helical" evidence="1">
    <location>
        <begin position="114"/>
        <end position="133"/>
    </location>
</feature>
<name>A0AB38VWT4_9CORY</name>
<dbReference type="EMBL" id="LR134377">
    <property type="protein sequence ID" value="VEH06408.1"/>
    <property type="molecule type" value="Genomic_DNA"/>
</dbReference>
<evidence type="ECO:0000313" key="3">
    <source>
        <dbReference type="Proteomes" id="UP000271380"/>
    </source>
</evidence>
<keyword evidence="1" id="KW-0472">Membrane</keyword>
<protein>
    <submittedName>
        <fullName evidence="2">Uncharacterized protein</fullName>
    </submittedName>
</protein>
<dbReference type="Proteomes" id="UP000271380">
    <property type="component" value="Chromosome"/>
</dbReference>
<reference evidence="2 3" key="1">
    <citation type="submission" date="2018-12" db="EMBL/GenBank/DDBJ databases">
        <authorList>
            <consortium name="Pathogen Informatics"/>
        </authorList>
    </citation>
    <scope>NUCLEOTIDE SEQUENCE [LARGE SCALE GENOMIC DNA]</scope>
    <source>
        <strain evidence="2 3">NCTC949</strain>
    </source>
</reference>
<proteinExistence type="predicted"/>
<evidence type="ECO:0000313" key="2">
    <source>
        <dbReference type="EMBL" id="VEH06408.1"/>
    </source>
</evidence>